<dbReference type="PRINTS" id="PR00081">
    <property type="entry name" value="GDHRDH"/>
</dbReference>
<evidence type="ECO:0000256" key="2">
    <source>
        <dbReference type="ARBA" id="ARBA00023002"/>
    </source>
</evidence>
<reference evidence="4 5" key="1">
    <citation type="journal article" date="2010" name="Stand. Genomic Sci.">
        <title>Complete genome sequence of Conexibacter woesei type strain (ID131577).</title>
        <authorList>
            <person name="Pukall R."/>
            <person name="Lapidus A."/>
            <person name="Glavina Del Rio T."/>
            <person name="Copeland A."/>
            <person name="Tice H."/>
            <person name="Cheng J.-F."/>
            <person name="Lucas S."/>
            <person name="Chen F."/>
            <person name="Nolan M."/>
            <person name="Bruce D."/>
            <person name="Goodwin L."/>
            <person name="Pitluck S."/>
            <person name="Mavromatis K."/>
            <person name="Ivanova N."/>
            <person name="Ovchinnikova G."/>
            <person name="Pati A."/>
            <person name="Chen A."/>
            <person name="Palaniappan K."/>
            <person name="Land M."/>
            <person name="Hauser L."/>
            <person name="Chang Y.-J."/>
            <person name="Jeffries C.D."/>
            <person name="Chain P."/>
            <person name="Meincke L."/>
            <person name="Sims D."/>
            <person name="Brettin T."/>
            <person name="Detter J.C."/>
            <person name="Rohde M."/>
            <person name="Goeker M."/>
            <person name="Bristow J."/>
            <person name="Eisen J.A."/>
            <person name="Markowitz V."/>
            <person name="Kyrpides N.C."/>
            <person name="Klenk H.-P."/>
            <person name="Hugenholtz P."/>
        </authorList>
    </citation>
    <scope>NUCLEOTIDE SEQUENCE [LARGE SCALE GENOMIC DNA]</scope>
    <source>
        <strain evidence="5">DSM 14684 / CIP 108061 / JCM 11494 / NBRC 100937 / ID131577</strain>
    </source>
</reference>
<dbReference type="GO" id="GO:0016491">
    <property type="term" value="F:oxidoreductase activity"/>
    <property type="evidence" value="ECO:0007669"/>
    <property type="project" value="UniProtKB-KW"/>
</dbReference>
<dbReference type="FunFam" id="3.40.50.720:FF:000084">
    <property type="entry name" value="Short-chain dehydrogenase reductase"/>
    <property type="match status" value="1"/>
</dbReference>
<dbReference type="eggNOG" id="COG1028">
    <property type="taxonomic scope" value="Bacteria"/>
</dbReference>
<dbReference type="KEGG" id="cwo:Cwoe_4387"/>
<organism evidence="4 5">
    <name type="scientific">Conexibacter woesei (strain DSM 14684 / CCUG 47730 / CIP 108061 / JCM 11494 / NBRC 100937 / ID131577)</name>
    <dbReference type="NCBI Taxonomy" id="469383"/>
    <lineage>
        <taxon>Bacteria</taxon>
        <taxon>Bacillati</taxon>
        <taxon>Actinomycetota</taxon>
        <taxon>Thermoleophilia</taxon>
        <taxon>Solirubrobacterales</taxon>
        <taxon>Conexibacteraceae</taxon>
        <taxon>Conexibacter</taxon>
    </lineage>
</organism>
<sequence>MKVSLDGKVALVTGASSGIGAEIARTFAEAGADVALVARDPARLDATNAAVTAAGRRAEVVSADLTDDAAPPAVVSAVVERFGQLDVLVNAAGVFEMAPLQESLSGFDRQWQLNVRAPLHLTAAAIPHLRERRGSVLFFSSIGGRVGFASGVGYCASKGAVEQVVRALALEEAPNGVRVNAIAPGNVRTRMNEDLDPEFERAMNALTPLGRFGRVDEIAPMAAFLASDHATYVTGASIGLDGGWTAQ</sequence>
<dbReference type="PRINTS" id="PR00080">
    <property type="entry name" value="SDRFAMILY"/>
</dbReference>
<dbReference type="RefSeq" id="WP_012935852.1">
    <property type="nucleotide sequence ID" value="NC_013739.1"/>
</dbReference>
<protein>
    <submittedName>
        <fullName evidence="4">Short-chain dehydrogenase/reductase SDR</fullName>
    </submittedName>
</protein>
<evidence type="ECO:0000313" key="5">
    <source>
        <dbReference type="Proteomes" id="UP000008229"/>
    </source>
</evidence>
<dbReference type="PROSITE" id="PS00061">
    <property type="entry name" value="ADH_SHORT"/>
    <property type="match status" value="1"/>
</dbReference>
<dbReference type="InterPro" id="IPR020904">
    <property type="entry name" value="Sc_DH/Rdtase_CS"/>
</dbReference>
<dbReference type="HOGENOM" id="CLU_010194_1_2_11"/>
<feature type="domain" description="Ketoreductase" evidence="3">
    <location>
        <begin position="8"/>
        <end position="185"/>
    </location>
</feature>
<gene>
    <name evidence="4" type="ordered locus">Cwoe_4387</name>
</gene>
<dbReference type="Pfam" id="PF13561">
    <property type="entry name" value="adh_short_C2"/>
    <property type="match status" value="1"/>
</dbReference>
<dbReference type="PANTHER" id="PTHR43975:SF2">
    <property type="entry name" value="EG:BACR7A4.14 PROTEIN-RELATED"/>
    <property type="match status" value="1"/>
</dbReference>
<comment type="similarity">
    <text evidence="1">Belongs to the short-chain dehydrogenases/reductases (SDR) family.</text>
</comment>
<evidence type="ECO:0000256" key="1">
    <source>
        <dbReference type="ARBA" id="ARBA00006484"/>
    </source>
</evidence>
<dbReference type="EMBL" id="CP001854">
    <property type="protein sequence ID" value="ADB52801.1"/>
    <property type="molecule type" value="Genomic_DNA"/>
</dbReference>
<dbReference type="InterPro" id="IPR057326">
    <property type="entry name" value="KR_dom"/>
</dbReference>
<evidence type="ECO:0000259" key="3">
    <source>
        <dbReference type="SMART" id="SM00822"/>
    </source>
</evidence>
<dbReference type="AlphaFoldDB" id="D3F703"/>
<reference evidence="5" key="2">
    <citation type="submission" date="2010-01" db="EMBL/GenBank/DDBJ databases">
        <title>The complete genome of Conexibacter woesei DSM 14684.</title>
        <authorList>
            <consortium name="US DOE Joint Genome Institute (JGI-PGF)"/>
            <person name="Lucas S."/>
            <person name="Copeland A."/>
            <person name="Lapidus A."/>
            <person name="Glavina del Rio T."/>
            <person name="Dalin E."/>
            <person name="Tice H."/>
            <person name="Bruce D."/>
            <person name="Goodwin L."/>
            <person name="Pitluck S."/>
            <person name="Kyrpides N."/>
            <person name="Mavromatis K."/>
            <person name="Ivanova N."/>
            <person name="Mikhailova N."/>
            <person name="Chertkov O."/>
            <person name="Brettin T."/>
            <person name="Detter J.C."/>
            <person name="Han C."/>
            <person name="Larimer F."/>
            <person name="Land M."/>
            <person name="Hauser L."/>
            <person name="Markowitz V."/>
            <person name="Cheng J.-F."/>
            <person name="Hugenholtz P."/>
            <person name="Woyke T."/>
            <person name="Wu D."/>
            <person name="Pukall R."/>
            <person name="Steenblock K."/>
            <person name="Schneider S."/>
            <person name="Klenk H.-P."/>
            <person name="Eisen J.A."/>
        </authorList>
    </citation>
    <scope>NUCLEOTIDE SEQUENCE [LARGE SCALE GENOMIC DNA]</scope>
    <source>
        <strain evidence="5">DSM 14684 / CIP 108061 / JCM 11494 / NBRC 100937 / ID131577</strain>
    </source>
</reference>
<dbReference type="SMART" id="SM00822">
    <property type="entry name" value="PKS_KR"/>
    <property type="match status" value="1"/>
</dbReference>
<dbReference type="CDD" id="cd05233">
    <property type="entry name" value="SDR_c"/>
    <property type="match status" value="1"/>
</dbReference>
<dbReference type="SUPFAM" id="SSF51735">
    <property type="entry name" value="NAD(P)-binding Rossmann-fold domains"/>
    <property type="match status" value="1"/>
</dbReference>
<dbReference type="NCBIfam" id="NF005559">
    <property type="entry name" value="PRK07231.1"/>
    <property type="match status" value="1"/>
</dbReference>
<evidence type="ECO:0000313" key="4">
    <source>
        <dbReference type="EMBL" id="ADB52801.1"/>
    </source>
</evidence>
<dbReference type="STRING" id="469383.Cwoe_4387"/>
<proteinExistence type="inferred from homology"/>
<keyword evidence="5" id="KW-1185">Reference proteome</keyword>
<dbReference type="PANTHER" id="PTHR43975">
    <property type="entry name" value="ZGC:101858"/>
    <property type="match status" value="1"/>
</dbReference>
<keyword evidence="2" id="KW-0560">Oxidoreductase</keyword>
<dbReference type="InterPro" id="IPR036291">
    <property type="entry name" value="NAD(P)-bd_dom_sf"/>
</dbReference>
<name>D3F703_CONWI</name>
<dbReference type="Proteomes" id="UP000008229">
    <property type="component" value="Chromosome"/>
</dbReference>
<dbReference type="InterPro" id="IPR002347">
    <property type="entry name" value="SDR_fam"/>
</dbReference>
<dbReference type="Gene3D" id="3.40.50.720">
    <property type="entry name" value="NAD(P)-binding Rossmann-like Domain"/>
    <property type="match status" value="1"/>
</dbReference>
<accession>D3F703</accession>